<feature type="coiled-coil region" evidence="1">
    <location>
        <begin position="21"/>
        <end position="86"/>
    </location>
</feature>
<comment type="caution">
    <text evidence="2">The sequence shown here is derived from an EMBL/GenBank/DDBJ whole genome shotgun (WGS) entry which is preliminary data.</text>
</comment>
<dbReference type="EMBL" id="CAKKNE010000006">
    <property type="protein sequence ID" value="CAH0379377.1"/>
    <property type="molecule type" value="Genomic_DNA"/>
</dbReference>
<accession>A0A8J2X3B5</accession>
<proteinExistence type="predicted"/>
<dbReference type="Proteomes" id="UP000789595">
    <property type="component" value="Unassembled WGS sequence"/>
</dbReference>
<reference evidence="2" key="1">
    <citation type="submission" date="2021-11" db="EMBL/GenBank/DDBJ databases">
        <authorList>
            <consortium name="Genoscope - CEA"/>
            <person name="William W."/>
        </authorList>
    </citation>
    <scope>NUCLEOTIDE SEQUENCE</scope>
</reference>
<evidence type="ECO:0000256" key="1">
    <source>
        <dbReference type="SAM" id="Coils"/>
    </source>
</evidence>
<evidence type="ECO:0000313" key="2">
    <source>
        <dbReference type="EMBL" id="CAH0379377.1"/>
    </source>
</evidence>
<evidence type="ECO:0000313" key="3">
    <source>
        <dbReference type="Proteomes" id="UP000789595"/>
    </source>
</evidence>
<name>A0A8J2X3B5_9STRA</name>
<organism evidence="2 3">
    <name type="scientific">Pelagomonas calceolata</name>
    <dbReference type="NCBI Taxonomy" id="35677"/>
    <lineage>
        <taxon>Eukaryota</taxon>
        <taxon>Sar</taxon>
        <taxon>Stramenopiles</taxon>
        <taxon>Ochrophyta</taxon>
        <taxon>Pelagophyceae</taxon>
        <taxon>Pelagomonadales</taxon>
        <taxon>Pelagomonadaceae</taxon>
        <taxon>Pelagomonas</taxon>
    </lineage>
</organism>
<keyword evidence="3" id="KW-1185">Reference proteome</keyword>
<dbReference type="AlphaFoldDB" id="A0A8J2X3B5"/>
<protein>
    <submittedName>
        <fullName evidence="2">Uncharacterized protein</fullName>
    </submittedName>
</protein>
<sequence>MANRDLSNELNRTHRRVGAVIKRVETLVQEVEELRQTQEALVARVGVTATTGRVDPVAVSAVEGKIERLRGEVSRLENRAETGMATMQSVLRDTVPGTKLLEQEQNAVNQSEFYVVKERLRMCEDQVAVLTAVKQQTLDTGKVERPDTNVRENDLMQLEAGLQTRLMSLIQKVSSGMAWTMEQLAAKLNELHQNIELEGVARLKVEESMTGVIEKAVCGVAKATNHEILCCMNKIRQLDVKLSSFNTSIHGKVEKRCLRLEEFLAIVNAECKKSIGILRDETTQITHSILDELVRGKDARVLSTVTDLSKSKQQLNSINEIQCTASRMAHEVQHIAIIRLLAKDLNAQKQQHEESLSETIKFLGNKIDRELAKINSKCTKSFEEAERRARCISDDLRSKQNTIEVKLVLAEMVMHLAETESMENLDTFMAGCIAKDAAHVQSGKQQFQILEAALAAKAVKMRDADRAEARLWYKQQKNANKMILDRVKGNRHNFQQATIDLEDKYTTIYQATVELAARIESNNVSRCLVEAIVERERQTQAIKMTHAISAFSLKLKTLEDNLDSKFINRISMVEEVVAKVASDWETAVRAAVTAFRPSERHRTPGFVRRVFP</sequence>
<gene>
    <name evidence="2" type="ORF">PECAL_6P09950</name>
</gene>
<keyword evidence="1" id="KW-0175">Coiled coil</keyword>